<dbReference type="GO" id="GO:0140662">
    <property type="term" value="F:ATP-dependent protein folding chaperone"/>
    <property type="evidence" value="ECO:0007669"/>
    <property type="project" value="InterPro"/>
</dbReference>
<protein>
    <recommendedName>
        <fullName evidence="5">Actin-like ATPase domain-containing protein</fullName>
    </recommendedName>
</protein>
<organism evidence="3 4">
    <name type="scientific">Thyridium curvatum</name>
    <dbReference type="NCBI Taxonomy" id="1093900"/>
    <lineage>
        <taxon>Eukaryota</taxon>
        <taxon>Fungi</taxon>
        <taxon>Dikarya</taxon>
        <taxon>Ascomycota</taxon>
        <taxon>Pezizomycotina</taxon>
        <taxon>Sordariomycetes</taxon>
        <taxon>Sordariomycetidae</taxon>
        <taxon>Thyridiales</taxon>
        <taxon>Thyridiaceae</taxon>
        <taxon>Thyridium</taxon>
    </lineage>
</organism>
<proteinExistence type="predicted"/>
<keyword evidence="1" id="KW-0547">Nucleotide-binding</keyword>
<accession>A0A507B666</accession>
<dbReference type="OrthoDB" id="2963168at2759"/>
<evidence type="ECO:0000256" key="1">
    <source>
        <dbReference type="ARBA" id="ARBA00022741"/>
    </source>
</evidence>
<keyword evidence="4" id="KW-1185">Reference proteome</keyword>
<dbReference type="AlphaFoldDB" id="A0A507B666"/>
<evidence type="ECO:0000313" key="4">
    <source>
        <dbReference type="Proteomes" id="UP000319257"/>
    </source>
</evidence>
<sequence length="598" mass="67105">MSPRTYGGLVKIESDAANQREAFIVGLDFGTTCSGVAYASTGNPDLIQVVIGWPVHDGPRNTEGEKTATAIRYVRSGKVTSIQWGGTIHDDEEALRWFKLLLAELGNKYRKAEHILHVEDKIARLNKQPGQVIADYLGKLWEKAIESIDNEVGSFENARLHIVMTIPAIWTGQAQDAMEAAARQAGLLKKPGTKLSFISEPEAAAMATLRDAMGRADLRVGDSFIVVDCGGGTTDLISYRILKLDPLTVEEVAEGAGDVCGARDCDAKFEAVLKQKFGEDYWERLPKSNLREIIRDHWEFGMKRIYGLDSTKPFSIPVPWECWGGSQNPVGDDLPIITFERLEIEDIFEPTFTKILELVTEQIKRVQGKTRTPPKYIMLVGGFGRCGHLFERMKEHVSTTKIKVLQAKHALPWTAVCRGAVIHGLNQQKTSSKQKVAIESRIARASYGICQDEEQGRGAMKDLEYDELLGRNIARNQMKWLIRKGNKLSTKKASQGKFSMCVAKDERPSKHKIYTSNKSPPPKRRDANVQEFCVVRFDPKKAQKIINFDDLDPMTSEDGETFYNLEFEYDMTFHCGKFEFAVFYKGEVIGRAGATMEY</sequence>
<reference evidence="3 4" key="1">
    <citation type="submission" date="2019-06" db="EMBL/GenBank/DDBJ databases">
        <title>Draft genome sequence of the filamentous fungus Phialemoniopsis curvata isolated from diesel fuel.</title>
        <authorList>
            <person name="Varaljay V.A."/>
            <person name="Lyon W.J."/>
            <person name="Crouch A.L."/>
            <person name="Drake C.E."/>
            <person name="Hollomon J.M."/>
            <person name="Nadeau L.J."/>
            <person name="Nunn H.S."/>
            <person name="Stevenson B.S."/>
            <person name="Bojanowski C.L."/>
            <person name="Crookes-Goodson W.J."/>
        </authorList>
    </citation>
    <scope>NUCLEOTIDE SEQUENCE [LARGE SCALE GENOMIC DNA]</scope>
    <source>
        <strain evidence="3 4">D216</strain>
    </source>
</reference>
<dbReference type="STRING" id="1093900.A0A507B666"/>
<evidence type="ECO:0000256" key="2">
    <source>
        <dbReference type="ARBA" id="ARBA00022840"/>
    </source>
</evidence>
<dbReference type="GeneID" id="41970290"/>
<evidence type="ECO:0000313" key="3">
    <source>
        <dbReference type="EMBL" id="TPX17742.1"/>
    </source>
</evidence>
<dbReference type="CDD" id="cd10170">
    <property type="entry name" value="ASKHA_NBD_HSP70"/>
    <property type="match status" value="1"/>
</dbReference>
<dbReference type="RefSeq" id="XP_030999453.1">
    <property type="nucleotide sequence ID" value="XM_031137077.1"/>
</dbReference>
<dbReference type="InterPro" id="IPR013126">
    <property type="entry name" value="Hsp_70_fam"/>
</dbReference>
<comment type="caution">
    <text evidence="3">The sequence shown here is derived from an EMBL/GenBank/DDBJ whole genome shotgun (WGS) entry which is preliminary data.</text>
</comment>
<dbReference type="Gene3D" id="3.90.640.10">
    <property type="entry name" value="Actin, Chain A, domain 4"/>
    <property type="match status" value="1"/>
</dbReference>
<dbReference type="InParanoid" id="A0A507B666"/>
<gene>
    <name evidence="3" type="ORF">E0L32_002843</name>
</gene>
<dbReference type="Gene3D" id="3.30.420.40">
    <property type="match status" value="2"/>
</dbReference>
<evidence type="ECO:0008006" key="5">
    <source>
        <dbReference type="Google" id="ProtNLM"/>
    </source>
</evidence>
<dbReference type="SUPFAM" id="SSF53067">
    <property type="entry name" value="Actin-like ATPase domain"/>
    <property type="match status" value="2"/>
</dbReference>
<dbReference type="Proteomes" id="UP000319257">
    <property type="component" value="Unassembled WGS sequence"/>
</dbReference>
<dbReference type="GO" id="GO:0005524">
    <property type="term" value="F:ATP binding"/>
    <property type="evidence" value="ECO:0007669"/>
    <property type="project" value="UniProtKB-KW"/>
</dbReference>
<dbReference type="InterPro" id="IPR043129">
    <property type="entry name" value="ATPase_NBD"/>
</dbReference>
<keyword evidence="2" id="KW-0067">ATP-binding</keyword>
<dbReference type="PANTHER" id="PTHR14187">
    <property type="entry name" value="ALPHA KINASE/ELONGATION FACTOR 2 KINASE"/>
    <property type="match status" value="1"/>
</dbReference>
<dbReference type="Pfam" id="PF00012">
    <property type="entry name" value="HSP70"/>
    <property type="match status" value="1"/>
</dbReference>
<dbReference type="PANTHER" id="PTHR14187:SF5">
    <property type="entry name" value="HEAT SHOCK 70 KDA PROTEIN 12A"/>
    <property type="match status" value="1"/>
</dbReference>
<dbReference type="EMBL" id="SKBQ01000012">
    <property type="protein sequence ID" value="TPX17742.1"/>
    <property type="molecule type" value="Genomic_DNA"/>
</dbReference>
<name>A0A507B666_9PEZI</name>